<name>A0A8S3CXB4_9BILA</name>
<gene>
    <name evidence="1" type="ORF">SMN809_LOCUS54014</name>
</gene>
<proteinExistence type="predicted"/>
<accession>A0A8S3CXB4</accession>
<evidence type="ECO:0000313" key="1">
    <source>
        <dbReference type="EMBL" id="CAF4948925.1"/>
    </source>
</evidence>
<feature type="non-terminal residue" evidence="1">
    <location>
        <position position="1"/>
    </location>
</feature>
<dbReference type="SUPFAM" id="SSF54810">
    <property type="entry name" value="GMP synthetase C-terminal dimerisation domain"/>
    <property type="match status" value="1"/>
</dbReference>
<protein>
    <submittedName>
        <fullName evidence="1">Uncharacterized protein</fullName>
    </submittedName>
</protein>
<comment type="caution">
    <text evidence="1">The sequence shown here is derived from an EMBL/GenBank/DDBJ whole genome shotgun (WGS) entry which is preliminary data.</text>
</comment>
<reference evidence="1" key="1">
    <citation type="submission" date="2021-02" db="EMBL/GenBank/DDBJ databases">
        <authorList>
            <person name="Nowell W R."/>
        </authorList>
    </citation>
    <scope>NUCLEOTIDE SEQUENCE</scope>
</reference>
<dbReference type="AlphaFoldDB" id="A0A8S3CXB4"/>
<evidence type="ECO:0000313" key="2">
    <source>
        <dbReference type="Proteomes" id="UP000676336"/>
    </source>
</evidence>
<dbReference type="EMBL" id="CAJOBI010187245">
    <property type="protein sequence ID" value="CAF4948925.1"/>
    <property type="molecule type" value="Genomic_DNA"/>
</dbReference>
<feature type="non-terminal residue" evidence="1">
    <location>
        <position position="63"/>
    </location>
</feature>
<sequence>DDLLARLDKVFTENEKALLKSFTSSDKHDYTSVLLPIRSVGVQGDARTYSFAAAISSNDENPN</sequence>
<organism evidence="1 2">
    <name type="scientific">Rotaria magnacalcarata</name>
    <dbReference type="NCBI Taxonomy" id="392030"/>
    <lineage>
        <taxon>Eukaryota</taxon>
        <taxon>Metazoa</taxon>
        <taxon>Spiralia</taxon>
        <taxon>Gnathifera</taxon>
        <taxon>Rotifera</taxon>
        <taxon>Eurotatoria</taxon>
        <taxon>Bdelloidea</taxon>
        <taxon>Philodinida</taxon>
        <taxon>Philodinidae</taxon>
        <taxon>Rotaria</taxon>
    </lineage>
</organism>
<dbReference type="Gene3D" id="3.30.300.10">
    <property type="match status" value="1"/>
</dbReference>
<dbReference type="Proteomes" id="UP000676336">
    <property type="component" value="Unassembled WGS sequence"/>
</dbReference>